<dbReference type="RefSeq" id="XP_068348108.1">
    <property type="nucleotide sequence ID" value="XM_068512278.1"/>
</dbReference>
<sequence length="244" mass="28074">MPVENRAVALAYRSLSMVIVLVGVLLSLGLFQGRIYFRLLIYFTTQSNIWCFIFFVFLTVQTFKDLKKNGIKGQSNISPLIRGQVTMAIIATHVIYHFILAPHRRKTLGPAGFPFAYQLQNYFVHYITPFLTVFDYIVFSEKNIFNIVLPFTWLVLPYIYLAVAMTVAEYIPSIPGKTSRYPYFFIDVDAYGVKKVIKNIIGLSVAILVLAYVIVLFDKLSIKDCKLTFRKKKESGKKNKKKHE</sequence>
<keyword evidence="1" id="KW-0472">Membrane</keyword>
<gene>
    <name evidence="2" type="ORF">TRFO_38833</name>
</gene>
<dbReference type="GeneID" id="94846982"/>
<dbReference type="NCBIfam" id="NF038065">
    <property type="entry name" value="Pr6Pr"/>
    <property type="match status" value="1"/>
</dbReference>
<feature type="transmembrane region" description="Helical" evidence="1">
    <location>
        <begin position="12"/>
        <end position="33"/>
    </location>
</feature>
<keyword evidence="1" id="KW-0812">Transmembrane</keyword>
<proteinExistence type="predicted"/>
<keyword evidence="3" id="KW-1185">Reference proteome</keyword>
<comment type="caution">
    <text evidence="2">The sequence shown here is derived from an EMBL/GenBank/DDBJ whole genome shotgun (WGS) entry which is preliminary data.</text>
</comment>
<name>A0A1J4JBD4_9EUKA</name>
<dbReference type="AlphaFoldDB" id="A0A1J4JBD4"/>
<dbReference type="VEuPathDB" id="TrichDB:TRFO_38833"/>
<protein>
    <submittedName>
        <fullName evidence="2">Uncharacterized protein</fullName>
    </submittedName>
</protein>
<feature type="transmembrane region" description="Helical" evidence="1">
    <location>
        <begin position="119"/>
        <end position="139"/>
    </location>
</feature>
<reference evidence="2" key="1">
    <citation type="submission" date="2016-10" db="EMBL/GenBank/DDBJ databases">
        <authorList>
            <person name="Benchimol M."/>
            <person name="Almeida L.G."/>
            <person name="Vasconcelos A.T."/>
            <person name="Perreira-Neves A."/>
            <person name="Rosa I.A."/>
            <person name="Tasca T."/>
            <person name="Bogo M.R."/>
            <person name="de Souza W."/>
        </authorList>
    </citation>
    <scope>NUCLEOTIDE SEQUENCE [LARGE SCALE GENOMIC DNA]</scope>
    <source>
        <strain evidence="2">K</strain>
    </source>
</reference>
<keyword evidence="1" id="KW-1133">Transmembrane helix</keyword>
<evidence type="ECO:0000256" key="1">
    <source>
        <dbReference type="SAM" id="Phobius"/>
    </source>
</evidence>
<feature type="transmembrane region" description="Helical" evidence="1">
    <location>
        <begin position="80"/>
        <end position="99"/>
    </location>
</feature>
<evidence type="ECO:0000313" key="3">
    <source>
        <dbReference type="Proteomes" id="UP000179807"/>
    </source>
</evidence>
<dbReference type="InterPro" id="IPR049713">
    <property type="entry name" value="Pr6Pr-like"/>
</dbReference>
<feature type="transmembrane region" description="Helical" evidence="1">
    <location>
        <begin position="151"/>
        <end position="171"/>
    </location>
</feature>
<evidence type="ECO:0000313" key="2">
    <source>
        <dbReference type="EMBL" id="OHS94971.1"/>
    </source>
</evidence>
<feature type="transmembrane region" description="Helical" evidence="1">
    <location>
        <begin position="39"/>
        <end position="60"/>
    </location>
</feature>
<feature type="transmembrane region" description="Helical" evidence="1">
    <location>
        <begin position="200"/>
        <end position="222"/>
    </location>
</feature>
<accession>A0A1J4JBD4</accession>
<dbReference type="Proteomes" id="UP000179807">
    <property type="component" value="Unassembled WGS sequence"/>
</dbReference>
<dbReference type="EMBL" id="MLAK01001274">
    <property type="protein sequence ID" value="OHS94971.1"/>
    <property type="molecule type" value="Genomic_DNA"/>
</dbReference>
<organism evidence="2 3">
    <name type="scientific">Tritrichomonas foetus</name>
    <dbReference type="NCBI Taxonomy" id="1144522"/>
    <lineage>
        <taxon>Eukaryota</taxon>
        <taxon>Metamonada</taxon>
        <taxon>Parabasalia</taxon>
        <taxon>Tritrichomonadida</taxon>
        <taxon>Tritrichomonadidae</taxon>
        <taxon>Tritrichomonas</taxon>
    </lineage>
</organism>